<name>A0A9D9N2W9_9SPIR</name>
<evidence type="ECO:0000313" key="2">
    <source>
        <dbReference type="Proteomes" id="UP000823638"/>
    </source>
</evidence>
<gene>
    <name evidence="1" type="ORF">IAA81_08050</name>
</gene>
<dbReference type="Proteomes" id="UP000823638">
    <property type="component" value="Unassembled WGS sequence"/>
</dbReference>
<sequence length="175" mass="19465">MEGSCIGFWKSKANSTFCKVVKQKGEAFWHRNTHVLRKRRVPKLQKAALFAIVCRFSPWNVFPPMKPAVWGFGLGLLGGQGVIGAKASLDPLCRALRHRVSFWQPLQPWFVKETAFFSAKTQKLQKATLFVAVCLVTQSFGFRAKGSGQPGKNSVSLFVFVLSRYLSRVGSGGKL</sequence>
<dbReference type="EMBL" id="JADIMM010000091">
    <property type="protein sequence ID" value="MBO8458163.1"/>
    <property type="molecule type" value="Genomic_DNA"/>
</dbReference>
<dbReference type="AlphaFoldDB" id="A0A9D9N2W9"/>
<proteinExistence type="predicted"/>
<reference evidence="1" key="2">
    <citation type="journal article" date="2021" name="PeerJ">
        <title>Extensive microbial diversity within the chicken gut microbiome revealed by metagenomics and culture.</title>
        <authorList>
            <person name="Gilroy R."/>
            <person name="Ravi A."/>
            <person name="Getino M."/>
            <person name="Pursley I."/>
            <person name="Horton D.L."/>
            <person name="Alikhan N.F."/>
            <person name="Baker D."/>
            <person name="Gharbi K."/>
            <person name="Hall N."/>
            <person name="Watson M."/>
            <person name="Adriaenssens E.M."/>
            <person name="Foster-Nyarko E."/>
            <person name="Jarju S."/>
            <person name="Secka A."/>
            <person name="Antonio M."/>
            <person name="Oren A."/>
            <person name="Chaudhuri R.R."/>
            <person name="La Ragione R."/>
            <person name="Hildebrand F."/>
            <person name="Pallen M.J."/>
        </authorList>
    </citation>
    <scope>NUCLEOTIDE SEQUENCE</scope>
    <source>
        <strain evidence="1">10532</strain>
    </source>
</reference>
<reference evidence="1" key="1">
    <citation type="submission" date="2020-10" db="EMBL/GenBank/DDBJ databases">
        <authorList>
            <person name="Gilroy R."/>
        </authorList>
    </citation>
    <scope>NUCLEOTIDE SEQUENCE</scope>
    <source>
        <strain evidence="1">10532</strain>
    </source>
</reference>
<comment type="caution">
    <text evidence="1">The sequence shown here is derived from an EMBL/GenBank/DDBJ whole genome shotgun (WGS) entry which is preliminary data.</text>
</comment>
<accession>A0A9D9N2W9</accession>
<protein>
    <submittedName>
        <fullName evidence="1">Uncharacterized protein</fullName>
    </submittedName>
</protein>
<organism evidence="1 2">
    <name type="scientific">Candidatus Gallitreponema excrementavium</name>
    <dbReference type="NCBI Taxonomy" id="2840840"/>
    <lineage>
        <taxon>Bacteria</taxon>
        <taxon>Pseudomonadati</taxon>
        <taxon>Spirochaetota</taxon>
        <taxon>Spirochaetia</taxon>
        <taxon>Spirochaetales</taxon>
        <taxon>Candidatus Gallitreponema</taxon>
    </lineage>
</organism>
<evidence type="ECO:0000313" key="1">
    <source>
        <dbReference type="EMBL" id="MBO8458163.1"/>
    </source>
</evidence>